<feature type="region of interest" description="Disordered" evidence="1">
    <location>
        <begin position="23"/>
        <end position="67"/>
    </location>
</feature>
<comment type="caution">
    <text evidence="2">The sequence shown here is derived from an EMBL/GenBank/DDBJ whole genome shotgun (WGS) entry which is preliminary data.</text>
</comment>
<evidence type="ECO:0000313" key="2">
    <source>
        <dbReference type="EMBL" id="KAF6742519.1"/>
    </source>
</evidence>
<protein>
    <submittedName>
        <fullName evidence="2">Uncharacterized protein</fullName>
    </submittedName>
</protein>
<dbReference type="Proteomes" id="UP000521943">
    <property type="component" value="Unassembled WGS sequence"/>
</dbReference>
<sequence>MESLYKATKLLPLSGLPQARNLRSPATRAAHRSLVSASSSASTSLSVNRRGEGVEGGGYEDPTQSERGGECLDARFHVLPVSSKSGPSAQPSALLPTSRSTTTGWVASLTDPRLSVHVHLEHPTCDLATCAGQTSCHEKSGGTGGGRRDEWVAADVEDHGSLSWGGRSWGVYLSSPRGRWVQVQMKQGRPWTPTPTPTRILEREIDGIAYVKLERQRRRLCFYELDTGIDDTEDDAMLLHHSVDLDSELSSTLTSTLAPFADWRGEVFTAKWGAKRRRGGGRWERLGWGRGRWATGRQDADVKDIEHGKGREVLLKGHRRLSPAFTTDACADVSVESTWRGTVFVGLGQGRLLEDRGRGYVRGLGPGWSWEASSHALCTVQPSVGALASADLVQGGVRFRAGRAWMAKFGWVIHGGEVAEERRNGETGVVGVQTGDADVARFVLYLTSRRCGGAYCSDTVLSPVHRIKCAFAILVNARARTAMKDMRSTEKRECKQQTYQLKMRAVAECCRPAPK</sequence>
<organism evidence="2 3">
    <name type="scientific">Ephemerocybe angulata</name>
    <dbReference type="NCBI Taxonomy" id="980116"/>
    <lineage>
        <taxon>Eukaryota</taxon>
        <taxon>Fungi</taxon>
        <taxon>Dikarya</taxon>
        <taxon>Basidiomycota</taxon>
        <taxon>Agaricomycotina</taxon>
        <taxon>Agaricomycetes</taxon>
        <taxon>Agaricomycetidae</taxon>
        <taxon>Agaricales</taxon>
        <taxon>Agaricineae</taxon>
        <taxon>Psathyrellaceae</taxon>
        <taxon>Ephemerocybe</taxon>
    </lineage>
</organism>
<dbReference type="EMBL" id="JACGCI010000181">
    <property type="protein sequence ID" value="KAF6742519.1"/>
    <property type="molecule type" value="Genomic_DNA"/>
</dbReference>
<gene>
    <name evidence="2" type="ORF">DFP72DRAFT_1053964</name>
</gene>
<proteinExistence type="predicted"/>
<name>A0A8H6LUC2_9AGAR</name>
<feature type="compositionally biased region" description="Low complexity" evidence="1">
    <location>
        <begin position="33"/>
        <end position="47"/>
    </location>
</feature>
<dbReference type="AlphaFoldDB" id="A0A8H6LUC2"/>
<keyword evidence="3" id="KW-1185">Reference proteome</keyword>
<evidence type="ECO:0000313" key="3">
    <source>
        <dbReference type="Proteomes" id="UP000521943"/>
    </source>
</evidence>
<reference evidence="2 3" key="1">
    <citation type="submission" date="2020-07" db="EMBL/GenBank/DDBJ databases">
        <title>Comparative genomics of pyrophilous fungi reveals a link between fire events and developmental genes.</title>
        <authorList>
            <consortium name="DOE Joint Genome Institute"/>
            <person name="Steindorff A.S."/>
            <person name="Carver A."/>
            <person name="Calhoun S."/>
            <person name="Stillman K."/>
            <person name="Liu H."/>
            <person name="Lipzen A."/>
            <person name="Pangilinan J."/>
            <person name="Labutti K."/>
            <person name="Bruns T.D."/>
            <person name="Grigoriev I.V."/>
        </authorList>
    </citation>
    <scope>NUCLEOTIDE SEQUENCE [LARGE SCALE GENOMIC DNA]</scope>
    <source>
        <strain evidence="2 3">CBS 144469</strain>
    </source>
</reference>
<accession>A0A8H6LUC2</accession>
<evidence type="ECO:0000256" key="1">
    <source>
        <dbReference type="SAM" id="MobiDB-lite"/>
    </source>
</evidence>